<dbReference type="InterPro" id="IPR004911">
    <property type="entry name" value="Interferon-induced_GILT"/>
</dbReference>
<keyword evidence="2" id="KW-0325">Glycoprotein</keyword>
<name>A0AAV0ZX87_VICFA</name>
<evidence type="ECO:0000313" key="4">
    <source>
        <dbReference type="EMBL" id="CAI8601110.1"/>
    </source>
</evidence>
<evidence type="ECO:0000256" key="1">
    <source>
        <dbReference type="ARBA" id="ARBA00005679"/>
    </source>
</evidence>
<feature type="signal peptide" evidence="3">
    <location>
        <begin position="1"/>
        <end position="21"/>
    </location>
</feature>
<dbReference type="GO" id="GO:0016671">
    <property type="term" value="F:oxidoreductase activity, acting on a sulfur group of donors, disulfide as acceptor"/>
    <property type="evidence" value="ECO:0007669"/>
    <property type="project" value="InterPro"/>
</dbReference>
<evidence type="ECO:0000256" key="3">
    <source>
        <dbReference type="SAM" id="SignalP"/>
    </source>
</evidence>
<dbReference type="PANTHER" id="PTHR13234">
    <property type="entry name" value="GAMMA-INTERFERON INDUCIBLE LYSOSOMAL THIOL REDUCTASE GILT"/>
    <property type="match status" value="1"/>
</dbReference>
<comment type="similarity">
    <text evidence="1">Belongs to the GILT family.</text>
</comment>
<keyword evidence="3" id="KW-0732">Signal</keyword>
<dbReference type="AlphaFoldDB" id="A0AAV0ZX87"/>
<keyword evidence="5" id="KW-1185">Reference proteome</keyword>
<accession>A0AAV0ZX87</accession>
<dbReference type="EMBL" id="OX451737">
    <property type="protein sequence ID" value="CAI8601110.1"/>
    <property type="molecule type" value="Genomic_DNA"/>
</dbReference>
<reference evidence="4 5" key="1">
    <citation type="submission" date="2023-01" db="EMBL/GenBank/DDBJ databases">
        <authorList>
            <person name="Kreplak J."/>
        </authorList>
    </citation>
    <scope>NUCLEOTIDE SEQUENCE [LARGE SCALE GENOMIC DNA]</scope>
</reference>
<dbReference type="Pfam" id="PF03227">
    <property type="entry name" value="GILT"/>
    <property type="match status" value="1"/>
</dbReference>
<sequence>MVSRKLSIALVILFFSYESHSSSNFSSPQIKEFDDEKVNFTVYYESLSHPSAIFIVKNLEEIFNNDLIDIVNLQLIPWANSHVNQLNNSISCQNGPDECELNSLESCALNIWPDVNKHYGLIYCFEFLAIEGKNKMWANCFHDLGLSLKPIMNCFDGGNGTELGLKYIKEAKKLTLPLSFVPWVVVNNQPIKKDYANFTFYVCQAYKGVNIPAVCKVD</sequence>
<organism evidence="4 5">
    <name type="scientific">Vicia faba</name>
    <name type="common">Broad bean</name>
    <name type="synonym">Faba vulgaris</name>
    <dbReference type="NCBI Taxonomy" id="3906"/>
    <lineage>
        <taxon>Eukaryota</taxon>
        <taxon>Viridiplantae</taxon>
        <taxon>Streptophyta</taxon>
        <taxon>Embryophyta</taxon>
        <taxon>Tracheophyta</taxon>
        <taxon>Spermatophyta</taxon>
        <taxon>Magnoliopsida</taxon>
        <taxon>eudicotyledons</taxon>
        <taxon>Gunneridae</taxon>
        <taxon>Pentapetalae</taxon>
        <taxon>rosids</taxon>
        <taxon>fabids</taxon>
        <taxon>Fabales</taxon>
        <taxon>Fabaceae</taxon>
        <taxon>Papilionoideae</taxon>
        <taxon>50 kb inversion clade</taxon>
        <taxon>NPAAA clade</taxon>
        <taxon>Hologalegina</taxon>
        <taxon>IRL clade</taxon>
        <taxon>Fabeae</taxon>
        <taxon>Vicia</taxon>
    </lineage>
</organism>
<dbReference type="Proteomes" id="UP001157006">
    <property type="component" value="Chromosome 2"/>
</dbReference>
<protein>
    <recommendedName>
        <fullName evidence="6">Gamma interferon inducible lysosomal thiol reductase GILT</fullName>
    </recommendedName>
</protein>
<evidence type="ECO:0000256" key="2">
    <source>
        <dbReference type="ARBA" id="ARBA00023180"/>
    </source>
</evidence>
<dbReference type="PANTHER" id="PTHR13234:SF27">
    <property type="entry name" value="GAMMA INTERFERON INDUCIBLE LYSOSOMAL THIOL REDUCTASE"/>
    <property type="match status" value="1"/>
</dbReference>
<proteinExistence type="inferred from homology"/>
<feature type="chain" id="PRO_5043471684" description="Gamma interferon inducible lysosomal thiol reductase GILT" evidence="3">
    <location>
        <begin position="22"/>
        <end position="218"/>
    </location>
</feature>
<evidence type="ECO:0008006" key="6">
    <source>
        <dbReference type="Google" id="ProtNLM"/>
    </source>
</evidence>
<evidence type="ECO:0000313" key="5">
    <source>
        <dbReference type="Proteomes" id="UP001157006"/>
    </source>
</evidence>
<gene>
    <name evidence="4" type="ORF">VFH_II256320</name>
</gene>